<dbReference type="SUPFAM" id="SSF54909">
    <property type="entry name" value="Dimeric alpha+beta barrel"/>
    <property type="match status" value="1"/>
</dbReference>
<comment type="similarity">
    <text evidence="1">Belongs to the YciI family.</text>
</comment>
<accession>A0ABU1N5B8</accession>
<proteinExistence type="inferred from homology"/>
<dbReference type="Proteomes" id="UP001262754">
    <property type="component" value="Unassembled WGS sequence"/>
</dbReference>
<evidence type="ECO:0000313" key="3">
    <source>
        <dbReference type="EMBL" id="MDR6533635.1"/>
    </source>
</evidence>
<dbReference type="EMBL" id="JAVDRL010000013">
    <property type="protein sequence ID" value="MDR6533635.1"/>
    <property type="molecule type" value="Genomic_DNA"/>
</dbReference>
<evidence type="ECO:0000259" key="2">
    <source>
        <dbReference type="Pfam" id="PF03795"/>
    </source>
</evidence>
<dbReference type="PANTHER" id="PTHR35174">
    <property type="entry name" value="BLL7171 PROTEIN-RELATED"/>
    <property type="match status" value="1"/>
</dbReference>
<dbReference type="Pfam" id="PF03795">
    <property type="entry name" value="YCII"/>
    <property type="match status" value="1"/>
</dbReference>
<protein>
    <recommendedName>
        <fullName evidence="2">YCII-related domain-containing protein</fullName>
    </recommendedName>
</protein>
<sequence>MKYILMMQYPAAGGDVPSMDQWPQAAVQAHMEHLRLFREEFTTSGEMIVTHALAGPDDARFVRARQGAAPEVTDGPFPETKEFLAGYVIVDVDTAERAYYAASRWSEGPGPDGAPLNLPVEVRRIMWASGEDM</sequence>
<organism evidence="3 4">
    <name type="scientific">Caulobacter rhizosphaerae</name>
    <dbReference type="NCBI Taxonomy" id="2010972"/>
    <lineage>
        <taxon>Bacteria</taxon>
        <taxon>Pseudomonadati</taxon>
        <taxon>Pseudomonadota</taxon>
        <taxon>Alphaproteobacteria</taxon>
        <taxon>Caulobacterales</taxon>
        <taxon>Caulobacteraceae</taxon>
        <taxon>Caulobacter</taxon>
    </lineage>
</organism>
<dbReference type="PANTHER" id="PTHR35174:SF3">
    <property type="entry name" value="BLL7171 PROTEIN"/>
    <property type="match status" value="1"/>
</dbReference>
<dbReference type="InterPro" id="IPR011008">
    <property type="entry name" value="Dimeric_a/b-barrel"/>
</dbReference>
<name>A0ABU1N5B8_9CAUL</name>
<evidence type="ECO:0000313" key="4">
    <source>
        <dbReference type="Proteomes" id="UP001262754"/>
    </source>
</evidence>
<dbReference type="Gene3D" id="3.30.70.1060">
    <property type="entry name" value="Dimeric alpha+beta barrel"/>
    <property type="match status" value="1"/>
</dbReference>
<keyword evidence="4" id="KW-1185">Reference proteome</keyword>
<dbReference type="InterPro" id="IPR005545">
    <property type="entry name" value="YCII"/>
</dbReference>
<dbReference type="RefSeq" id="WP_056752456.1">
    <property type="nucleotide sequence ID" value="NZ_BMLD01000014.1"/>
</dbReference>
<comment type="caution">
    <text evidence="3">The sequence shown here is derived from an EMBL/GenBank/DDBJ whole genome shotgun (WGS) entry which is preliminary data.</text>
</comment>
<evidence type="ECO:0000256" key="1">
    <source>
        <dbReference type="ARBA" id="ARBA00007689"/>
    </source>
</evidence>
<gene>
    <name evidence="3" type="ORF">J2800_004401</name>
</gene>
<feature type="domain" description="YCII-related" evidence="2">
    <location>
        <begin position="14"/>
        <end position="100"/>
    </location>
</feature>
<reference evidence="3 4" key="1">
    <citation type="submission" date="2023-07" db="EMBL/GenBank/DDBJ databases">
        <title>Sorghum-associated microbial communities from plants grown in Nebraska, USA.</title>
        <authorList>
            <person name="Schachtman D."/>
        </authorList>
    </citation>
    <scope>NUCLEOTIDE SEQUENCE [LARGE SCALE GENOMIC DNA]</scope>
    <source>
        <strain evidence="3 4">DS2154</strain>
    </source>
</reference>